<protein>
    <submittedName>
        <fullName evidence="1">Unannotated protein</fullName>
    </submittedName>
</protein>
<dbReference type="AlphaFoldDB" id="A0A6J7L0Y1"/>
<sequence length="228" mass="23411">MRRPSVLALITAALLLGTGTATAAAACDETTDPLDRVRDAAVVVTAVALPGPTAPDGGALVGPAAFRVERYDKGGAGDRIRVATNVVALAGGGFAAVPEQIGPLPGERWRLQLVRAPGGVLASTVCLGSAVLGVASPAPRVRVGGRTVRARRSNWLGLPASGRPATITRSAAVRLRATRVLAVGLVRGRRIVRTGRVRAGVWAAPPGVRRGDRLLLDTGDAFYGLTVR</sequence>
<name>A0A6J7L0Y1_9ZZZZ</name>
<reference evidence="1" key="1">
    <citation type="submission" date="2020-05" db="EMBL/GenBank/DDBJ databases">
        <authorList>
            <person name="Chiriac C."/>
            <person name="Salcher M."/>
            <person name="Ghai R."/>
            <person name="Kavagutti S V."/>
        </authorList>
    </citation>
    <scope>NUCLEOTIDE SEQUENCE</scope>
</reference>
<evidence type="ECO:0000313" key="1">
    <source>
        <dbReference type="EMBL" id="CAB4961826.1"/>
    </source>
</evidence>
<accession>A0A6J7L0Y1</accession>
<dbReference type="PROSITE" id="PS51257">
    <property type="entry name" value="PROKAR_LIPOPROTEIN"/>
    <property type="match status" value="1"/>
</dbReference>
<organism evidence="1">
    <name type="scientific">freshwater metagenome</name>
    <dbReference type="NCBI Taxonomy" id="449393"/>
    <lineage>
        <taxon>unclassified sequences</taxon>
        <taxon>metagenomes</taxon>
        <taxon>ecological metagenomes</taxon>
    </lineage>
</organism>
<proteinExistence type="predicted"/>
<gene>
    <name evidence="1" type="ORF">UFOPK3564_04110</name>
</gene>
<dbReference type="EMBL" id="CAFBMK010000502">
    <property type="protein sequence ID" value="CAB4961826.1"/>
    <property type="molecule type" value="Genomic_DNA"/>
</dbReference>